<dbReference type="PANTHER" id="PTHR48063:SF52">
    <property type="entry name" value="LRR RECEPTOR-LIKE KINASE FAMILY PROTEIN"/>
    <property type="match status" value="1"/>
</dbReference>
<keyword evidence="4" id="KW-0433">Leucine-rich repeat</keyword>
<dbReference type="InterPro" id="IPR003591">
    <property type="entry name" value="Leu-rich_rpt_typical-subtyp"/>
</dbReference>
<dbReference type="GO" id="GO:0016301">
    <property type="term" value="F:kinase activity"/>
    <property type="evidence" value="ECO:0007669"/>
    <property type="project" value="UniProtKB-KW"/>
</dbReference>
<dbReference type="AlphaFoldDB" id="G7IZV6"/>
<sequence>MENNWFQVVNSLSSLLELKLFHCNLNNFLIGTSIRYLNLSSLVTLYLDENNFTSHLPNGFFNLTKDITSLDLALNNIYGEIPSRSIIDRIGQLPNFEYLDISANMFGGLIPSTLGNLSSLYYLSIGSNNFSGKISNLHFSKLFSLDELDLSNSNFVIQFDLDWVPPFQLYQLSLRNTNQDTNKFSSLTESIACQLFLSNNSIAEDITNLSLNCTELYLHHNNFTGGLPNISPMSYRVDFSYNSFSGSIPHSLKNLSELHYINLWSNRLSGEVLGHLSDWRQLEIMNLGENEFSATIPINLSQKLEVVILRANQLEGTIPTQLFNLPYLFHLDLAQNKLSGSIPECVYNLTHMVTFHAEELRTIDLSANSLSGKVPLELFRLVQVQTLNLSHNNFVGTIPKTIGGMKNMESLDLSNNKFFGEIPHGMSLLTFLSYLNLSYNNFDGKIPVGTQLQSFNASSYIGNLKLCGSPLNNCSTEEENPKNAENEDDESLKESLYLGMGVGFAVGFWGICGSLFLIRKWRHAYFRFIYGVGNRLYVTLKVIMYVEDPILLWKSLI</sequence>
<evidence type="ECO:0000256" key="2">
    <source>
        <dbReference type="ARBA" id="ARBA00009592"/>
    </source>
</evidence>
<dbReference type="PaxDb" id="3880-AES70138"/>
<gene>
    <name evidence="13" type="ordered locus">MTR_3g048470</name>
</gene>
<evidence type="ECO:0000313" key="13">
    <source>
        <dbReference type="EMBL" id="AES70138.1"/>
    </source>
</evidence>
<keyword evidence="9 12" id="KW-0472">Membrane</keyword>
<dbReference type="InterPro" id="IPR001611">
    <property type="entry name" value="Leu-rich_rpt"/>
</dbReference>
<keyword evidence="7" id="KW-0677">Repeat</keyword>
<keyword evidence="15" id="KW-1185">Reference proteome</keyword>
<dbReference type="eggNOG" id="KOG0619">
    <property type="taxonomic scope" value="Eukaryota"/>
</dbReference>
<name>G7IZV6_MEDTR</name>
<proteinExistence type="inferred from homology"/>
<dbReference type="HOGENOM" id="CLU_000288_18_3_1"/>
<dbReference type="Proteomes" id="UP000002051">
    <property type="component" value="Chromosome 3"/>
</dbReference>
<keyword evidence="5 12" id="KW-0812">Transmembrane</keyword>
<dbReference type="Pfam" id="PF13855">
    <property type="entry name" value="LRR_8"/>
    <property type="match status" value="1"/>
</dbReference>
<dbReference type="GO" id="GO:0005886">
    <property type="term" value="C:plasma membrane"/>
    <property type="evidence" value="ECO:0007669"/>
    <property type="project" value="UniProtKB-SubCell"/>
</dbReference>
<dbReference type="EnsemblPlants" id="AES70138">
    <property type="protein sequence ID" value="AES70138"/>
    <property type="gene ID" value="MTR_3g048470"/>
</dbReference>
<evidence type="ECO:0000256" key="9">
    <source>
        <dbReference type="ARBA" id="ARBA00023136"/>
    </source>
</evidence>
<keyword evidence="6" id="KW-0732">Signal</keyword>
<dbReference type="Pfam" id="PF00560">
    <property type="entry name" value="LRR_1"/>
    <property type="match status" value="6"/>
</dbReference>
<reference evidence="13 15" key="2">
    <citation type="journal article" date="2014" name="BMC Genomics">
        <title>An improved genome release (version Mt4.0) for the model legume Medicago truncatula.</title>
        <authorList>
            <person name="Tang H."/>
            <person name="Krishnakumar V."/>
            <person name="Bidwell S."/>
            <person name="Rosen B."/>
            <person name="Chan A."/>
            <person name="Zhou S."/>
            <person name="Gentzbittel L."/>
            <person name="Childs K.L."/>
            <person name="Yandell M."/>
            <person name="Gundlach H."/>
            <person name="Mayer K.F."/>
            <person name="Schwartz D.C."/>
            <person name="Town C.D."/>
        </authorList>
    </citation>
    <scope>GENOME REANNOTATION</scope>
    <source>
        <strain evidence="14 15">cv. Jemalong A17</strain>
    </source>
</reference>
<evidence type="ECO:0000256" key="7">
    <source>
        <dbReference type="ARBA" id="ARBA00022737"/>
    </source>
</evidence>
<evidence type="ECO:0000256" key="1">
    <source>
        <dbReference type="ARBA" id="ARBA00004251"/>
    </source>
</evidence>
<comment type="similarity">
    <text evidence="2">Belongs to the RLP family.</text>
</comment>
<keyword evidence="13" id="KW-0418">Kinase</keyword>
<dbReference type="SUPFAM" id="SSF52058">
    <property type="entry name" value="L domain-like"/>
    <property type="match status" value="2"/>
</dbReference>
<feature type="transmembrane region" description="Helical" evidence="12">
    <location>
        <begin position="496"/>
        <end position="518"/>
    </location>
</feature>
<dbReference type="SMART" id="SM00369">
    <property type="entry name" value="LRR_TYP"/>
    <property type="match status" value="4"/>
</dbReference>
<dbReference type="InterPro" id="IPR032675">
    <property type="entry name" value="LRR_dom_sf"/>
</dbReference>
<evidence type="ECO:0000256" key="12">
    <source>
        <dbReference type="SAM" id="Phobius"/>
    </source>
</evidence>
<evidence type="ECO:0000256" key="3">
    <source>
        <dbReference type="ARBA" id="ARBA00022475"/>
    </source>
</evidence>
<reference evidence="14" key="3">
    <citation type="submission" date="2015-04" db="UniProtKB">
        <authorList>
            <consortium name="EnsemblPlants"/>
        </authorList>
    </citation>
    <scope>IDENTIFICATION</scope>
    <source>
        <strain evidence="14">cv. Jemalong A17</strain>
    </source>
</reference>
<evidence type="ECO:0000256" key="8">
    <source>
        <dbReference type="ARBA" id="ARBA00022989"/>
    </source>
</evidence>
<keyword evidence="11" id="KW-0325">Glycoprotein</keyword>
<dbReference type="OMA" id="QHICTSA"/>
<dbReference type="Gene3D" id="3.80.10.10">
    <property type="entry name" value="Ribonuclease Inhibitor"/>
    <property type="match status" value="2"/>
</dbReference>
<evidence type="ECO:0000313" key="15">
    <source>
        <dbReference type="Proteomes" id="UP000002051"/>
    </source>
</evidence>
<evidence type="ECO:0000256" key="10">
    <source>
        <dbReference type="ARBA" id="ARBA00023170"/>
    </source>
</evidence>
<accession>G7IZV6</accession>
<evidence type="ECO:0000313" key="14">
    <source>
        <dbReference type="EnsemblPlants" id="AES70138"/>
    </source>
</evidence>
<evidence type="ECO:0000256" key="4">
    <source>
        <dbReference type="ARBA" id="ARBA00022614"/>
    </source>
</evidence>
<protein>
    <submittedName>
        <fullName evidence="13">LRR receptor-like kinase</fullName>
    </submittedName>
</protein>
<keyword evidence="8 12" id="KW-1133">Transmembrane helix</keyword>
<dbReference type="EMBL" id="CM001219">
    <property type="protein sequence ID" value="AES70138.1"/>
    <property type="molecule type" value="Genomic_DNA"/>
</dbReference>
<keyword evidence="3" id="KW-1003">Cell membrane</keyword>
<comment type="subcellular location">
    <subcellularLocation>
        <location evidence="1">Cell membrane</location>
        <topology evidence="1">Single-pass type I membrane protein</topology>
    </subcellularLocation>
</comment>
<reference evidence="13 15" key="1">
    <citation type="journal article" date="2011" name="Nature">
        <title>The Medicago genome provides insight into the evolution of rhizobial symbioses.</title>
        <authorList>
            <person name="Young N.D."/>
            <person name="Debelle F."/>
            <person name="Oldroyd G.E."/>
            <person name="Geurts R."/>
            <person name="Cannon S.B."/>
            <person name="Udvardi M.K."/>
            <person name="Benedito V.A."/>
            <person name="Mayer K.F."/>
            <person name="Gouzy J."/>
            <person name="Schoof H."/>
            <person name="Van de Peer Y."/>
            <person name="Proost S."/>
            <person name="Cook D.R."/>
            <person name="Meyers B.C."/>
            <person name="Spannagl M."/>
            <person name="Cheung F."/>
            <person name="De Mita S."/>
            <person name="Krishnakumar V."/>
            <person name="Gundlach H."/>
            <person name="Zhou S."/>
            <person name="Mudge J."/>
            <person name="Bharti A.K."/>
            <person name="Murray J.D."/>
            <person name="Naoumkina M.A."/>
            <person name="Rosen B."/>
            <person name="Silverstein K.A."/>
            <person name="Tang H."/>
            <person name="Rombauts S."/>
            <person name="Zhao P.X."/>
            <person name="Zhou P."/>
            <person name="Barbe V."/>
            <person name="Bardou P."/>
            <person name="Bechner M."/>
            <person name="Bellec A."/>
            <person name="Berger A."/>
            <person name="Berges H."/>
            <person name="Bidwell S."/>
            <person name="Bisseling T."/>
            <person name="Choisne N."/>
            <person name="Couloux A."/>
            <person name="Denny R."/>
            <person name="Deshpande S."/>
            <person name="Dai X."/>
            <person name="Doyle J.J."/>
            <person name="Dudez A.M."/>
            <person name="Farmer A.D."/>
            <person name="Fouteau S."/>
            <person name="Franken C."/>
            <person name="Gibelin C."/>
            <person name="Gish J."/>
            <person name="Goldstein S."/>
            <person name="Gonzalez A.J."/>
            <person name="Green P.J."/>
            <person name="Hallab A."/>
            <person name="Hartog M."/>
            <person name="Hua A."/>
            <person name="Humphray S.J."/>
            <person name="Jeong D.H."/>
            <person name="Jing Y."/>
            <person name="Jocker A."/>
            <person name="Kenton S.M."/>
            <person name="Kim D.J."/>
            <person name="Klee K."/>
            <person name="Lai H."/>
            <person name="Lang C."/>
            <person name="Lin S."/>
            <person name="Macmil S.L."/>
            <person name="Magdelenat G."/>
            <person name="Matthews L."/>
            <person name="McCorrison J."/>
            <person name="Monaghan E.L."/>
            <person name="Mun J.H."/>
            <person name="Najar F.Z."/>
            <person name="Nicholson C."/>
            <person name="Noirot C."/>
            <person name="O'Bleness M."/>
            <person name="Paule C.R."/>
            <person name="Poulain J."/>
            <person name="Prion F."/>
            <person name="Qin B."/>
            <person name="Qu C."/>
            <person name="Retzel E.F."/>
            <person name="Riddle C."/>
            <person name="Sallet E."/>
            <person name="Samain S."/>
            <person name="Samson N."/>
            <person name="Sanders I."/>
            <person name="Saurat O."/>
            <person name="Scarpelli C."/>
            <person name="Schiex T."/>
            <person name="Segurens B."/>
            <person name="Severin A.J."/>
            <person name="Sherrier D.J."/>
            <person name="Shi R."/>
            <person name="Sims S."/>
            <person name="Singer S.R."/>
            <person name="Sinharoy S."/>
            <person name="Sterck L."/>
            <person name="Viollet A."/>
            <person name="Wang B.B."/>
            <person name="Wang K."/>
            <person name="Wang M."/>
            <person name="Wang X."/>
            <person name="Warfsmann J."/>
            <person name="Weissenbach J."/>
            <person name="White D.D."/>
            <person name="White J.D."/>
            <person name="Wiley G.B."/>
            <person name="Wincker P."/>
            <person name="Xing Y."/>
            <person name="Yang L."/>
            <person name="Yao Z."/>
            <person name="Ying F."/>
            <person name="Zhai J."/>
            <person name="Zhou L."/>
            <person name="Zuber A."/>
            <person name="Denarie J."/>
            <person name="Dixon R.A."/>
            <person name="May G.D."/>
            <person name="Schwartz D.C."/>
            <person name="Rogers J."/>
            <person name="Quetier F."/>
            <person name="Town C.D."/>
            <person name="Roe B.A."/>
        </authorList>
    </citation>
    <scope>NUCLEOTIDE SEQUENCE [LARGE SCALE GENOMIC DNA]</scope>
    <source>
        <strain evidence="13">A17</strain>
        <strain evidence="14 15">cv. Jemalong A17</strain>
    </source>
</reference>
<keyword evidence="10 13" id="KW-0675">Receptor</keyword>
<evidence type="ECO:0000256" key="6">
    <source>
        <dbReference type="ARBA" id="ARBA00022729"/>
    </source>
</evidence>
<evidence type="ECO:0000256" key="11">
    <source>
        <dbReference type="ARBA" id="ARBA00023180"/>
    </source>
</evidence>
<organism evidence="13 15">
    <name type="scientific">Medicago truncatula</name>
    <name type="common">Barrel medic</name>
    <name type="synonym">Medicago tribuloides</name>
    <dbReference type="NCBI Taxonomy" id="3880"/>
    <lineage>
        <taxon>Eukaryota</taxon>
        <taxon>Viridiplantae</taxon>
        <taxon>Streptophyta</taxon>
        <taxon>Embryophyta</taxon>
        <taxon>Tracheophyta</taxon>
        <taxon>Spermatophyta</taxon>
        <taxon>Magnoliopsida</taxon>
        <taxon>eudicotyledons</taxon>
        <taxon>Gunneridae</taxon>
        <taxon>Pentapetalae</taxon>
        <taxon>rosids</taxon>
        <taxon>fabids</taxon>
        <taxon>Fabales</taxon>
        <taxon>Fabaceae</taxon>
        <taxon>Papilionoideae</taxon>
        <taxon>50 kb inversion clade</taxon>
        <taxon>NPAAA clade</taxon>
        <taxon>Hologalegina</taxon>
        <taxon>IRL clade</taxon>
        <taxon>Trifolieae</taxon>
        <taxon>Medicago</taxon>
    </lineage>
</organism>
<keyword evidence="13" id="KW-0808">Transferase</keyword>
<dbReference type="FunFam" id="3.80.10.10:FF:000095">
    <property type="entry name" value="LRR receptor-like serine/threonine-protein kinase GSO1"/>
    <property type="match status" value="1"/>
</dbReference>
<dbReference type="PANTHER" id="PTHR48063">
    <property type="entry name" value="LRR RECEPTOR-LIKE KINASE"/>
    <property type="match status" value="1"/>
</dbReference>
<dbReference type="InterPro" id="IPR046956">
    <property type="entry name" value="RLP23-like"/>
</dbReference>
<evidence type="ECO:0000256" key="5">
    <source>
        <dbReference type="ARBA" id="ARBA00022692"/>
    </source>
</evidence>